<protein>
    <submittedName>
        <fullName evidence="1">Uncharacterized protein</fullName>
    </submittedName>
</protein>
<accession>A0AAV6S4B6</accession>
<evidence type="ECO:0000313" key="2">
    <source>
        <dbReference type="Proteomes" id="UP000693946"/>
    </source>
</evidence>
<name>A0AAV6S4B6_SOLSE</name>
<proteinExistence type="predicted"/>
<comment type="caution">
    <text evidence="1">The sequence shown here is derived from an EMBL/GenBank/DDBJ whole genome shotgun (WGS) entry which is preliminary data.</text>
</comment>
<dbReference type="Proteomes" id="UP000693946">
    <property type="component" value="Linkage Group LG15"/>
</dbReference>
<organism evidence="1 2">
    <name type="scientific">Solea senegalensis</name>
    <name type="common">Senegalese sole</name>
    <dbReference type="NCBI Taxonomy" id="28829"/>
    <lineage>
        <taxon>Eukaryota</taxon>
        <taxon>Metazoa</taxon>
        <taxon>Chordata</taxon>
        <taxon>Craniata</taxon>
        <taxon>Vertebrata</taxon>
        <taxon>Euteleostomi</taxon>
        <taxon>Actinopterygii</taxon>
        <taxon>Neopterygii</taxon>
        <taxon>Teleostei</taxon>
        <taxon>Neoteleostei</taxon>
        <taxon>Acanthomorphata</taxon>
        <taxon>Carangaria</taxon>
        <taxon>Pleuronectiformes</taxon>
        <taxon>Pleuronectoidei</taxon>
        <taxon>Soleidae</taxon>
        <taxon>Solea</taxon>
    </lineage>
</organism>
<dbReference type="EMBL" id="JAGKHQ010000007">
    <property type="protein sequence ID" value="KAG7512256.1"/>
    <property type="molecule type" value="Genomic_DNA"/>
</dbReference>
<sequence>MTTRNQCIPQPRVGPRNHVERRQFDLLFKCLAIVSVSVVLASLPGLRSCTTHEGSVNRLQEGRRLRRQKRLLLTMEPPLEEAPAMILH</sequence>
<dbReference type="AlphaFoldDB" id="A0AAV6S4B6"/>
<gene>
    <name evidence="1" type="ORF">JOB18_024749</name>
</gene>
<keyword evidence="2" id="KW-1185">Reference proteome</keyword>
<reference evidence="1 2" key="1">
    <citation type="journal article" date="2021" name="Sci. Rep.">
        <title>Chromosome anchoring in Senegalese sole (Solea senegalensis) reveals sex-associated markers and genome rearrangements in flatfish.</title>
        <authorList>
            <person name="Guerrero-Cozar I."/>
            <person name="Gomez-Garrido J."/>
            <person name="Berbel C."/>
            <person name="Martinez-Blanch J.F."/>
            <person name="Alioto T."/>
            <person name="Claros M.G."/>
            <person name="Gagnaire P.A."/>
            <person name="Manchado M."/>
        </authorList>
    </citation>
    <scope>NUCLEOTIDE SEQUENCE [LARGE SCALE GENOMIC DNA]</scope>
    <source>
        <strain evidence="1">Sse05_10M</strain>
    </source>
</reference>
<evidence type="ECO:0000313" key="1">
    <source>
        <dbReference type="EMBL" id="KAG7512256.1"/>
    </source>
</evidence>